<dbReference type="Proteomes" id="UP000245396">
    <property type="component" value="Unassembled WGS sequence"/>
</dbReference>
<dbReference type="PANTHER" id="PTHR22911:SF6">
    <property type="entry name" value="SOLUTE CARRIER FAMILY 35 MEMBER G1"/>
    <property type="match status" value="1"/>
</dbReference>
<evidence type="ECO:0000313" key="8">
    <source>
        <dbReference type="EMBL" id="PWJ84016.1"/>
    </source>
</evidence>
<dbReference type="OrthoDB" id="9810329at2"/>
<protein>
    <submittedName>
        <fullName evidence="8">Drug/metabolite transporter (DMT)-like permease</fullName>
    </submittedName>
</protein>
<evidence type="ECO:0000256" key="4">
    <source>
        <dbReference type="ARBA" id="ARBA00022989"/>
    </source>
</evidence>
<feature type="transmembrane region" description="Helical" evidence="6">
    <location>
        <begin position="211"/>
        <end position="230"/>
    </location>
</feature>
<reference evidence="8 9" key="1">
    <citation type="submission" date="2018-05" db="EMBL/GenBank/DDBJ databases">
        <title>Genomic Encyclopedia of Type Strains, Phase IV (KMG-IV): sequencing the most valuable type-strain genomes for metagenomic binning, comparative biology and taxonomic classification.</title>
        <authorList>
            <person name="Goeker M."/>
        </authorList>
    </citation>
    <scope>NUCLEOTIDE SEQUENCE [LARGE SCALE GENOMIC DNA]</scope>
    <source>
        <strain evidence="8 9">DSM 6986</strain>
    </source>
</reference>
<accession>A0A316C4U0</accession>
<dbReference type="EMBL" id="QGGG01000007">
    <property type="protein sequence ID" value="PWJ84016.1"/>
    <property type="molecule type" value="Genomic_DNA"/>
</dbReference>
<evidence type="ECO:0000259" key="7">
    <source>
        <dbReference type="Pfam" id="PF00892"/>
    </source>
</evidence>
<feature type="domain" description="EamA" evidence="7">
    <location>
        <begin position="10"/>
        <end position="141"/>
    </location>
</feature>
<dbReference type="SUPFAM" id="SSF103481">
    <property type="entry name" value="Multidrug resistance efflux transporter EmrE"/>
    <property type="match status" value="2"/>
</dbReference>
<dbReference type="STRING" id="1192868.GCA_000304395_04579"/>
<keyword evidence="5 6" id="KW-0472">Membrane</keyword>
<dbReference type="InterPro" id="IPR000620">
    <property type="entry name" value="EamA_dom"/>
</dbReference>
<dbReference type="GO" id="GO:0016020">
    <property type="term" value="C:membrane"/>
    <property type="evidence" value="ECO:0007669"/>
    <property type="project" value="UniProtKB-SubCell"/>
</dbReference>
<proteinExistence type="inferred from homology"/>
<feature type="transmembrane region" description="Helical" evidence="6">
    <location>
        <begin position="85"/>
        <end position="118"/>
    </location>
</feature>
<feature type="transmembrane region" description="Helical" evidence="6">
    <location>
        <begin position="6"/>
        <end position="26"/>
    </location>
</feature>
<keyword evidence="9" id="KW-1185">Reference proteome</keyword>
<feature type="transmembrane region" description="Helical" evidence="6">
    <location>
        <begin position="125"/>
        <end position="145"/>
    </location>
</feature>
<sequence length="291" mass="31639">MTANQSIAKAAFWMGCSLTCTLLMTVSGRETTRELGLFQVMEMRSLIGLALLAPLVWRAGGLAAMKTRRPVQHLARNVAHYAGQFAWLYAITLIPLAQVIAIEFTTPIWTALLAMIFLGERMNGWKTAAIVLGLAGVTVIVRPSTAGIEPGQFVVLGAALTFGISVVLVKSLTRTESAVRIIFWMLVIQSVIGIVPALYDWRWPSAQVWPWVVVIAFAGSYSHYCMARALSHADATVVMPMDFLRVPLTALLGFLVYAEVIDIYTAAGTALILCGNLFNLGSRQLRPTAPA</sequence>
<feature type="transmembrane region" description="Helical" evidence="6">
    <location>
        <begin position="151"/>
        <end position="169"/>
    </location>
</feature>
<keyword evidence="4 6" id="KW-1133">Transmembrane helix</keyword>
<evidence type="ECO:0000256" key="6">
    <source>
        <dbReference type="SAM" id="Phobius"/>
    </source>
</evidence>
<evidence type="ECO:0000256" key="5">
    <source>
        <dbReference type="ARBA" id="ARBA00023136"/>
    </source>
</evidence>
<dbReference type="Gene3D" id="1.10.3730.20">
    <property type="match status" value="2"/>
</dbReference>
<evidence type="ECO:0000256" key="2">
    <source>
        <dbReference type="ARBA" id="ARBA00009853"/>
    </source>
</evidence>
<dbReference type="RefSeq" id="WP_109613046.1">
    <property type="nucleotide sequence ID" value="NZ_QGGG01000007.1"/>
</dbReference>
<dbReference type="InterPro" id="IPR037185">
    <property type="entry name" value="EmrE-like"/>
</dbReference>
<feature type="transmembrane region" description="Helical" evidence="6">
    <location>
        <begin position="46"/>
        <end position="65"/>
    </location>
</feature>
<dbReference type="AlphaFoldDB" id="A0A316C4U0"/>
<evidence type="ECO:0000256" key="3">
    <source>
        <dbReference type="ARBA" id="ARBA00022692"/>
    </source>
</evidence>
<comment type="caution">
    <text evidence="8">The sequence shown here is derived from an EMBL/GenBank/DDBJ whole genome shotgun (WGS) entry which is preliminary data.</text>
</comment>
<comment type="similarity">
    <text evidence="2">Belongs to the drug/metabolite transporter (DMT) superfamily. 10 TMS drug/metabolite exporter (DME) (TC 2.A.7.3) family.</text>
</comment>
<organism evidence="8 9">
    <name type="scientific">Pseudaminobacter salicylatoxidans</name>
    <dbReference type="NCBI Taxonomy" id="93369"/>
    <lineage>
        <taxon>Bacteria</taxon>
        <taxon>Pseudomonadati</taxon>
        <taxon>Pseudomonadota</taxon>
        <taxon>Alphaproteobacteria</taxon>
        <taxon>Hyphomicrobiales</taxon>
        <taxon>Phyllobacteriaceae</taxon>
        <taxon>Pseudaminobacter</taxon>
    </lineage>
</organism>
<keyword evidence="3 6" id="KW-0812">Transmembrane</keyword>
<comment type="subcellular location">
    <subcellularLocation>
        <location evidence="1">Membrane</location>
        <topology evidence="1">Multi-pass membrane protein</topology>
    </subcellularLocation>
</comment>
<evidence type="ECO:0000313" key="9">
    <source>
        <dbReference type="Proteomes" id="UP000245396"/>
    </source>
</evidence>
<name>A0A316C4U0_PSESE</name>
<feature type="transmembrane region" description="Helical" evidence="6">
    <location>
        <begin position="181"/>
        <end position="199"/>
    </location>
</feature>
<dbReference type="PANTHER" id="PTHR22911">
    <property type="entry name" value="ACYL-MALONYL CONDENSING ENZYME-RELATED"/>
    <property type="match status" value="1"/>
</dbReference>
<feature type="domain" description="EamA" evidence="7">
    <location>
        <begin position="151"/>
        <end position="278"/>
    </location>
</feature>
<dbReference type="Pfam" id="PF00892">
    <property type="entry name" value="EamA"/>
    <property type="match status" value="2"/>
</dbReference>
<gene>
    <name evidence="8" type="ORF">C7441_107178</name>
</gene>
<evidence type="ECO:0000256" key="1">
    <source>
        <dbReference type="ARBA" id="ARBA00004141"/>
    </source>
</evidence>